<evidence type="ECO:0000313" key="2">
    <source>
        <dbReference type="EMBL" id="CAD9969620.1"/>
    </source>
</evidence>
<accession>A0A7S3DQL4</accession>
<sequence length="273" mass="30153">MGEFSNVPGEEVASDNFGLDDYEPEFFYPPRDWISAQYSIDLTFTDMTYSQDIFYFCHIHSTMSGRIKLIDGNGDLVSPEDVPELSDRDIKNNDFDEECGSFGLEPFQLPNELCPSTFVCGQEDAENEAVSTFATCLDAMNCAMLHGMTTGITSQSALALFIHQMIPHHQNAVNMAKSMLKSGTIPCDYDVDDLESSECVMNQMMLEIINGQNFQIQTMWNVLAAENYPRTDNCEVSLDDNGDDGNKPPMMGKKGGKKSSGGGKGGGKRFRAS</sequence>
<gene>
    <name evidence="2" type="ORF">APAL1065_LOCUS13730</name>
</gene>
<dbReference type="InterPro" id="IPR012347">
    <property type="entry name" value="Ferritin-like"/>
</dbReference>
<proteinExistence type="predicted"/>
<feature type="region of interest" description="Disordered" evidence="1">
    <location>
        <begin position="234"/>
        <end position="273"/>
    </location>
</feature>
<dbReference type="PANTHER" id="PTHR36933:SF1">
    <property type="entry name" value="SLL0788 PROTEIN"/>
    <property type="match status" value="1"/>
</dbReference>
<dbReference type="AlphaFoldDB" id="A0A7S3DQL4"/>
<name>A0A7S3DQL4_9STRA</name>
<dbReference type="EMBL" id="HBHT01020537">
    <property type="protein sequence ID" value="CAD9969620.1"/>
    <property type="molecule type" value="Transcribed_RNA"/>
</dbReference>
<organism evidence="2">
    <name type="scientific">Entomoneis paludosa</name>
    <dbReference type="NCBI Taxonomy" id="265537"/>
    <lineage>
        <taxon>Eukaryota</taxon>
        <taxon>Sar</taxon>
        <taxon>Stramenopiles</taxon>
        <taxon>Ochrophyta</taxon>
        <taxon>Bacillariophyta</taxon>
        <taxon>Bacillariophyceae</taxon>
        <taxon>Bacillariophycidae</taxon>
        <taxon>Entomoneidaceae</taxon>
        <taxon>Entomoneis</taxon>
    </lineage>
</organism>
<reference evidence="2" key="1">
    <citation type="submission" date="2021-01" db="EMBL/GenBank/DDBJ databases">
        <authorList>
            <person name="Corre E."/>
            <person name="Pelletier E."/>
            <person name="Niang G."/>
            <person name="Scheremetjew M."/>
            <person name="Finn R."/>
            <person name="Kale V."/>
            <person name="Holt S."/>
            <person name="Cochrane G."/>
            <person name="Meng A."/>
            <person name="Brown T."/>
            <person name="Cohen L."/>
        </authorList>
    </citation>
    <scope>NUCLEOTIDE SEQUENCE</scope>
    <source>
        <strain evidence="2">CCMP125</strain>
    </source>
</reference>
<dbReference type="PANTHER" id="PTHR36933">
    <property type="entry name" value="SLL0788 PROTEIN"/>
    <property type="match status" value="1"/>
</dbReference>
<dbReference type="Gene3D" id="1.20.1260.10">
    <property type="match status" value="1"/>
</dbReference>
<evidence type="ECO:0000256" key="1">
    <source>
        <dbReference type="SAM" id="MobiDB-lite"/>
    </source>
</evidence>
<protein>
    <recommendedName>
        <fullName evidence="3">DUF305 domain-containing protein</fullName>
    </recommendedName>
</protein>
<evidence type="ECO:0008006" key="3">
    <source>
        <dbReference type="Google" id="ProtNLM"/>
    </source>
</evidence>